<evidence type="ECO:0000313" key="2">
    <source>
        <dbReference type="Proteomes" id="UP000245626"/>
    </source>
</evidence>
<dbReference type="EMBL" id="KZ819718">
    <property type="protein sequence ID" value="PWN53593.1"/>
    <property type="molecule type" value="Genomic_DNA"/>
</dbReference>
<reference evidence="1 2" key="1">
    <citation type="journal article" date="2018" name="Mol. Biol. Evol.">
        <title>Broad Genomic Sampling Reveals a Smut Pathogenic Ancestry of the Fungal Clade Ustilaginomycotina.</title>
        <authorList>
            <person name="Kijpornyongpan T."/>
            <person name="Mondo S.J."/>
            <person name="Barry K."/>
            <person name="Sandor L."/>
            <person name="Lee J."/>
            <person name="Lipzen A."/>
            <person name="Pangilinan J."/>
            <person name="LaButti K."/>
            <person name="Hainaut M."/>
            <person name="Henrissat B."/>
            <person name="Grigoriev I.V."/>
            <person name="Spatafora J.W."/>
            <person name="Aime M.C."/>
        </authorList>
    </citation>
    <scope>NUCLEOTIDE SEQUENCE [LARGE SCALE GENOMIC DNA]</scope>
    <source>
        <strain evidence="1 2">SA 807</strain>
    </source>
</reference>
<proteinExistence type="predicted"/>
<accession>A0ACD0P650</accession>
<name>A0ACD0P650_9BASI</name>
<sequence length="174" mass="18643">MVSEPHLDALFLVQSEEVLGLDGRGLGFDRSIEASLETLPSASAFAISFIHLSVWQRVSAGKTESKIKGGWSEGIRDGVRFLPQLCEPVRHTHPKPSSASVLGGQCDIPSLSHGKGLSKGGGATSFNHGVERASPDGQPNLGADDSNLLKGKSKEREKRELANPHDDHDRSWVA</sequence>
<dbReference type="Proteomes" id="UP000245626">
    <property type="component" value="Unassembled WGS sequence"/>
</dbReference>
<protein>
    <submittedName>
        <fullName evidence="1">Uncharacterized protein</fullName>
    </submittedName>
</protein>
<gene>
    <name evidence="1" type="ORF">IE53DRAFT_383880</name>
</gene>
<evidence type="ECO:0000313" key="1">
    <source>
        <dbReference type="EMBL" id="PWN53593.1"/>
    </source>
</evidence>
<organism evidence="1 2">
    <name type="scientific">Violaceomyces palustris</name>
    <dbReference type="NCBI Taxonomy" id="1673888"/>
    <lineage>
        <taxon>Eukaryota</taxon>
        <taxon>Fungi</taxon>
        <taxon>Dikarya</taxon>
        <taxon>Basidiomycota</taxon>
        <taxon>Ustilaginomycotina</taxon>
        <taxon>Ustilaginomycetes</taxon>
        <taxon>Violaceomycetales</taxon>
        <taxon>Violaceomycetaceae</taxon>
        <taxon>Violaceomyces</taxon>
    </lineage>
</organism>
<keyword evidence="2" id="KW-1185">Reference proteome</keyword>